<keyword evidence="3" id="KW-1185">Reference proteome</keyword>
<protein>
    <submittedName>
        <fullName evidence="2">Uncharacterized protein</fullName>
    </submittedName>
</protein>
<name>A0AA36ECF5_LACSI</name>
<accession>A0AA36ECF5</accession>
<evidence type="ECO:0000256" key="1">
    <source>
        <dbReference type="SAM" id="MobiDB-lite"/>
    </source>
</evidence>
<dbReference type="AlphaFoldDB" id="A0AA36ECF5"/>
<evidence type="ECO:0000313" key="3">
    <source>
        <dbReference type="Proteomes" id="UP001177003"/>
    </source>
</evidence>
<sequence length="114" mass="12690">MKSCVADVNALLYNTIETCDSLITITMKKHLAEKPRPVFAMLKRIEGVSESSSLPKQGGDPVKQFKKENTKQAHTTVKPLVKPKSENEMKNNESSGSKGKETINDERIINDSEE</sequence>
<proteinExistence type="predicted"/>
<feature type="region of interest" description="Disordered" evidence="1">
    <location>
        <begin position="48"/>
        <end position="114"/>
    </location>
</feature>
<feature type="compositionally biased region" description="Basic and acidic residues" evidence="1">
    <location>
        <begin position="98"/>
        <end position="114"/>
    </location>
</feature>
<organism evidence="2 3">
    <name type="scientific">Lactuca saligna</name>
    <name type="common">Willowleaf lettuce</name>
    <dbReference type="NCBI Taxonomy" id="75948"/>
    <lineage>
        <taxon>Eukaryota</taxon>
        <taxon>Viridiplantae</taxon>
        <taxon>Streptophyta</taxon>
        <taxon>Embryophyta</taxon>
        <taxon>Tracheophyta</taxon>
        <taxon>Spermatophyta</taxon>
        <taxon>Magnoliopsida</taxon>
        <taxon>eudicotyledons</taxon>
        <taxon>Gunneridae</taxon>
        <taxon>Pentapetalae</taxon>
        <taxon>asterids</taxon>
        <taxon>campanulids</taxon>
        <taxon>Asterales</taxon>
        <taxon>Asteraceae</taxon>
        <taxon>Cichorioideae</taxon>
        <taxon>Cichorieae</taxon>
        <taxon>Lactucinae</taxon>
        <taxon>Lactuca</taxon>
    </lineage>
</organism>
<evidence type="ECO:0000313" key="2">
    <source>
        <dbReference type="EMBL" id="CAI9290382.1"/>
    </source>
</evidence>
<dbReference type="Proteomes" id="UP001177003">
    <property type="component" value="Chromosome 6"/>
</dbReference>
<dbReference type="EMBL" id="OX465082">
    <property type="protein sequence ID" value="CAI9290382.1"/>
    <property type="molecule type" value="Genomic_DNA"/>
</dbReference>
<reference evidence="2" key="1">
    <citation type="submission" date="2023-04" db="EMBL/GenBank/DDBJ databases">
        <authorList>
            <person name="Vijverberg K."/>
            <person name="Xiong W."/>
            <person name="Schranz E."/>
        </authorList>
    </citation>
    <scope>NUCLEOTIDE SEQUENCE</scope>
</reference>
<gene>
    <name evidence="2" type="ORF">LSALG_LOCUS29575</name>
</gene>